<name>A0AAE0FBA2_9CHLO</name>
<dbReference type="AlphaFoldDB" id="A0AAE0FBA2"/>
<gene>
    <name evidence="1" type="ORF">CYMTET_34373</name>
</gene>
<dbReference type="Proteomes" id="UP001190700">
    <property type="component" value="Unassembled WGS sequence"/>
</dbReference>
<comment type="caution">
    <text evidence="1">The sequence shown here is derived from an EMBL/GenBank/DDBJ whole genome shotgun (WGS) entry which is preliminary data.</text>
</comment>
<evidence type="ECO:0000313" key="1">
    <source>
        <dbReference type="EMBL" id="KAK3256494.1"/>
    </source>
</evidence>
<dbReference type="EMBL" id="LGRX02021610">
    <property type="protein sequence ID" value="KAK3256494.1"/>
    <property type="molecule type" value="Genomic_DNA"/>
</dbReference>
<protein>
    <submittedName>
        <fullName evidence="1">Uncharacterized protein</fullName>
    </submittedName>
</protein>
<organism evidence="1 2">
    <name type="scientific">Cymbomonas tetramitiformis</name>
    <dbReference type="NCBI Taxonomy" id="36881"/>
    <lineage>
        <taxon>Eukaryota</taxon>
        <taxon>Viridiplantae</taxon>
        <taxon>Chlorophyta</taxon>
        <taxon>Pyramimonadophyceae</taxon>
        <taxon>Pyramimonadales</taxon>
        <taxon>Pyramimonadaceae</taxon>
        <taxon>Cymbomonas</taxon>
    </lineage>
</organism>
<evidence type="ECO:0000313" key="2">
    <source>
        <dbReference type="Proteomes" id="UP001190700"/>
    </source>
</evidence>
<reference evidence="1 2" key="1">
    <citation type="journal article" date="2015" name="Genome Biol. Evol.">
        <title>Comparative Genomics of a Bacterivorous Green Alga Reveals Evolutionary Causalities and Consequences of Phago-Mixotrophic Mode of Nutrition.</title>
        <authorList>
            <person name="Burns J.A."/>
            <person name="Paasch A."/>
            <person name="Narechania A."/>
            <person name="Kim E."/>
        </authorList>
    </citation>
    <scope>NUCLEOTIDE SEQUENCE [LARGE SCALE GENOMIC DNA]</scope>
    <source>
        <strain evidence="1 2">PLY_AMNH</strain>
    </source>
</reference>
<proteinExistence type="predicted"/>
<sequence>MSTAAAVQRHCRWRWTGRGWAGGGGGGLGAVGGGGGGGGGGGLGGDDGDADKAAERAVAVEVAVLGKYTSEATAMLPEVMLVMEVSAVVTPAAAANWVRKEALNEAEKLAASKAVMSRPAKYTVEVTTSTISCPGGGGGGVREGTAVVGLIVVGCTDVGCTLVGWRVAGESVGGRVEGVEVAG</sequence>
<accession>A0AAE0FBA2</accession>
<keyword evidence="2" id="KW-1185">Reference proteome</keyword>